<keyword evidence="2" id="KW-1185">Reference proteome</keyword>
<dbReference type="RefSeq" id="WP_050350065.1">
    <property type="nucleotide sequence ID" value="NZ_FTOS01000019.1"/>
</dbReference>
<protein>
    <submittedName>
        <fullName evidence="1">Uncharacterized protein</fullName>
    </submittedName>
</protein>
<evidence type="ECO:0000313" key="2">
    <source>
        <dbReference type="Proteomes" id="UP000036780"/>
    </source>
</evidence>
<sequence>MGMYFGLTFNPEKYPDVTERLQEHASIFNEKLEMHLIVDLNLLEIYFKSMDLTIIDRVLLYDLEELGSWETFKSFSNLCGKYGLEYSVIKKSIDLHSDVDVPIGYLTEIIQEELLTNIKTKGEELMDSNSKQYTKSQIDFINKKLQASARMAARTEKEIHSLFTDDEINLVKENWNGSKPSTGRSFKDRLLYQVVAVIPEEVLVTNWNVDRRELLRKISDITEYQAFTLIRISIQKQTG</sequence>
<dbReference type="EMBL" id="LGTO01000004">
    <property type="protein sequence ID" value="KNE21793.1"/>
    <property type="molecule type" value="Genomic_DNA"/>
</dbReference>
<evidence type="ECO:0000313" key="1">
    <source>
        <dbReference type="EMBL" id="KNE21793.1"/>
    </source>
</evidence>
<dbReference type="PATRIC" id="fig|1473.5.peg.3503"/>
<comment type="caution">
    <text evidence="1">The sequence shown here is derived from an EMBL/GenBank/DDBJ whole genome shotgun (WGS) entry which is preliminary data.</text>
</comment>
<dbReference type="OrthoDB" id="2898675at2"/>
<organism evidence="1 2">
    <name type="scientific">Virgibacillus pantothenticus</name>
    <dbReference type="NCBI Taxonomy" id="1473"/>
    <lineage>
        <taxon>Bacteria</taxon>
        <taxon>Bacillati</taxon>
        <taxon>Bacillota</taxon>
        <taxon>Bacilli</taxon>
        <taxon>Bacillales</taxon>
        <taxon>Bacillaceae</taxon>
        <taxon>Virgibacillus</taxon>
    </lineage>
</organism>
<dbReference type="Proteomes" id="UP000036780">
    <property type="component" value="Unassembled WGS sequence"/>
</dbReference>
<proteinExistence type="predicted"/>
<gene>
    <name evidence="1" type="ORF">AFK71_02935</name>
</gene>
<reference evidence="2" key="1">
    <citation type="submission" date="2015-07" db="EMBL/GenBank/DDBJ databases">
        <title>Fjat-10053 dsm26.</title>
        <authorList>
            <person name="Liu B."/>
            <person name="Wang J."/>
            <person name="Zhu Y."/>
            <person name="Liu G."/>
            <person name="Chen Q."/>
            <person name="Chen Z."/>
            <person name="Lan J."/>
            <person name="Che J."/>
            <person name="Ge C."/>
            <person name="Shi H."/>
            <person name="Pan Z."/>
            <person name="Liu X."/>
        </authorList>
    </citation>
    <scope>NUCLEOTIDE SEQUENCE [LARGE SCALE GENOMIC DNA]</scope>
    <source>
        <strain evidence="2">DSM 26</strain>
    </source>
</reference>
<name>A0A0L0QUA2_VIRPA</name>
<dbReference type="AlphaFoldDB" id="A0A0L0QUA2"/>
<accession>A0A0L0QUA2</accession>